<evidence type="ECO:0000313" key="1">
    <source>
        <dbReference type="EMBL" id="KAJ7630148.1"/>
    </source>
</evidence>
<evidence type="ECO:0000313" key="2">
    <source>
        <dbReference type="Proteomes" id="UP001221757"/>
    </source>
</evidence>
<proteinExistence type="predicted"/>
<reference evidence="1" key="1">
    <citation type="submission" date="2023-03" db="EMBL/GenBank/DDBJ databases">
        <title>Massive genome expansion in bonnet fungi (Mycena s.s.) driven by repeated elements and novel gene families across ecological guilds.</title>
        <authorList>
            <consortium name="Lawrence Berkeley National Laboratory"/>
            <person name="Harder C.B."/>
            <person name="Miyauchi S."/>
            <person name="Viragh M."/>
            <person name="Kuo A."/>
            <person name="Thoen E."/>
            <person name="Andreopoulos B."/>
            <person name="Lu D."/>
            <person name="Skrede I."/>
            <person name="Drula E."/>
            <person name="Henrissat B."/>
            <person name="Morin E."/>
            <person name="Kohler A."/>
            <person name="Barry K."/>
            <person name="LaButti K."/>
            <person name="Morin E."/>
            <person name="Salamov A."/>
            <person name="Lipzen A."/>
            <person name="Mereny Z."/>
            <person name="Hegedus B."/>
            <person name="Baldrian P."/>
            <person name="Stursova M."/>
            <person name="Weitz H."/>
            <person name="Taylor A."/>
            <person name="Grigoriev I.V."/>
            <person name="Nagy L.G."/>
            <person name="Martin F."/>
            <person name="Kauserud H."/>
        </authorList>
    </citation>
    <scope>NUCLEOTIDE SEQUENCE</scope>
    <source>
        <strain evidence="1">CBHHK067</strain>
    </source>
</reference>
<dbReference type="Proteomes" id="UP001221757">
    <property type="component" value="Unassembled WGS sequence"/>
</dbReference>
<name>A0AAD7FN56_MYCRO</name>
<comment type="caution">
    <text evidence="1">The sequence shown here is derived from an EMBL/GenBank/DDBJ whole genome shotgun (WGS) entry which is preliminary data.</text>
</comment>
<dbReference type="EMBL" id="JARKIE010000522">
    <property type="protein sequence ID" value="KAJ7630148.1"/>
    <property type="molecule type" value="Genomic_DNA"/>
</dbReference>
<accession>A0AAD7FN56</accession>
<organism evidence="1 2">
    <name type="scientific">Mycena rosella</name>
    <name type="common">Pink bonnet</name>
    <name type="synonym">Agaricus rosellus</name>
    <dbReference type="NCBI Taxonomy" id="1033263"/>
    <lineage>
        <taxon>Eukaryota</taxon>
        <taxon>Fungi</taxon>
        <taxon>Dikarya</taxon>
        <taxon>Basidiomycota</taxon>
        <taxon>Agaricomycotina</taxon>
        <taxon>Agaricomycetes</taxon>
        <taxon>Agaricomycetidae</taxon>
        <taxon>Agaricales</taxon>
        <taxon>Marasmiineae</taxon>
        <taxon>Mycenaceae</taxon>
        <taxon>Mycena</taxon>
    </lineage>
</organism>
<protein>
    <submittedName>
        <fullName evidence="1">Uncharacterized protein</fullName>
    </submittedName>
</protein>
<gene>
    <name evidence="1" type="ORF">B0H17DRAFT_1109280</name>
</gene>
<sequence>MISSPLCPICISSALPLTWSPRLMCALQTRRCDLEAPKGAGKNKGKAIESMLELDCCLVCISLAPAASPHCRLYHCICPYSFCPLSVYISSSHPRHSIFTRDVIRTTLARSQSRRPSPPRALRTLVDTTLCTGPALTQAMRHLFARDPGLKPVVSVDAPHRPLPCTRVPPAARCDCSLVHTARMILLHLCACLCAGAWF</sequence>
<keyword evidence="2" id="KW-1185">Reference proteome</keyword>
<dbReference type="AlphaFoldDB" id="A0AAD7FN56"/>